<sequence>MAVLLPRFIVLEANDKLNYLSYVHDGGELDRYLRFSENQAQNPYAKFEVELSDTKGLVHVRSCQNNKYWERPSNPHYITATADNKEEDQSKESCTLFRFLFVDAADQNRVRIQHVQSGCYLCLWYSNNPALARCVLAEYTVFDHQDADIFTVIDWNSMLFLPKYVVFKGIYGGYVCVRYYNGLAYLEFAADDIADPTVACEIFPNNDGTIRIKQISNGKFWMRSNPYNWILAQSDDTSSRDTLFRSVKVDGQTIALINLDNNRFCKRLTARGGSNSLNADIVSVDVESRLTVEEAVLKREIYGVNYSIENARVYDETILVVAKTSASNYTQEPSTLQVDLSYTDTTTRTWNTTLSLTLGMKASMEVKFPFVSAGGIEISTELQSGVEWGTTTTVSNEKGAVHTIEVPPMTKTTVSLIATQGRCDVPFTFIQRDTLFDGSTVINEVEGGTYIGSNYSSIVFDTKEEKLE</sequence>
<dbReference type="SUPFAM" id="SSF50382">
    <property type="entry name" value="Agglutinin"/>
    <property type="match status" value="2"/>
</dbReference>
<reference evidence="2" key="1">
    <citation type="submission" date="2019-09" db="EMBL/GenBank/DDBJ databases">
        <title>Draft genome information of white flower Hibiscus syriacus.</title>
        <authorList>
            <person name="Kim Y.-M."/>
        </authorList>
    </citation>
    <scope>NUCLEOTIDE SEQUENCE [LARGE SCALE GENOMIC DNA]</scope>
    <source>
        <strain evidence="2">YM2019G1</strain>
    </source>
</reference>
<dbReference type="InterPro" id="IPR036242">
    <property type="entry name" value="Agglutinin_dom_sf"/>
</dbReference>
<dbReference type="Pfam" id="PF07468">
    <property type="entry name" value="Agglutinin"/>
    <property type="match status" value="2"/>
</dbReference>
<comment type="caution">
    <text evidence="2">The sequence shown here is derived from an EMBL/GenBank/DDBJ whole genome shotgun (WGS) entry which is preliminary data.</text>
</comment>
<name>A0A6A3BAW6_HIBSY</name>
<dbReference type="InterPro" id="IPR008998">
    <property type="entry name" value="Agglutinin"/>
</dbReference>
<feature type="domain" description="Agglutinin" evidence="1">
    <location>
        <begin position="159"/>
        <end position="294"/>
    </location>
</feature>
<keyword evidence="3" id="KW-1185">Reference proteome</keyword>
<dbReference type="InterPro" id="IPR053237">
    <property type="entry name" value="Natterin_C"/>
</dbReference>
<evidence type="ECO:0000313" key="3">
    <source>
        <dbReference type="Proteomes" id="UP000436088"/>
    </source>
</evidence>
<evidence type="ECO:0000313" key="2">
    <source>
        <dbReference type="EMBL" id="KAE8712292.1"/>
    </source>
</evidence>
<dbReference type="CDD" id="cd20216">
    <property type="entry name" value="PFM_HFR-2-like"/>
    <property type="match status" value="1"/>
</dbReference>
<dbReference type="AlphaFoldDB" id="A0A6A3BAW6"/>
<feature type="domain" description="Agglutinin" evidence="1">
    <location>
        <begin position="3"/>
        <end position="154"/>
    </location>
</feature>
<dbReference type="Gene3D" id="2.170.15.10">
    <property type="entry name" value="Proaerolysin, chain A, domain 3"/>
    <property type="match status" value="1"/>
</dbReference>
<gene>
    <name evidence="2" type="ORF">F3Y22_tig00110258pilonHSYRG00103</name>
</gene>
<dbReference type="SMART" id="SM00791">
    <property type="entry name" value="Agglutinin"/>
    <property type="match status" value="2"/>
</dbReference>
<dbReference type="Gene3D" id="2.80.10.50">
    <property type="match status" value="2"/>
</dbReference>
<protein>
    <recommendedName>
        <fullName evidence="1">Agglutinin domain-containing protein</fullName>
    </recommendedName>
</protein>
<evidence type="ECO:0000259" key="1">
    <source>
        <dbReference type="SMART" id="SM00791"/>
    </source>
</evidence>
<organism evidence="2 3">
    <name type="scientific">Hibiscus syriacus</name>
    <name type="common">Rose of Sharon</name>
    <dbReference type="NCBI Taxonomy" id="106335"/>
    <lineage>
        <taxon>Eukaryota</taxon>
        <taxon>Viridiplantae</taxon>
        <taxon>Streptophyta</taxon>
        <taxon>Embryophyta</taxon>
        <taxon>Tracheophyta</taxon>
        <taxon>Spermatophyta</taxon>
        <taxon>Magnoliopsida</taxon>
        <taxon>eudicotyledons</taxon>
        <taxon>Gunneridae</taxon>
        <taxon>Pentapetalae</taxon>
        <taxon>rosids</taxon>
        <taxon>malvids</taxon>
        <taxon>Malvales</taxon>
        <taxon>Malvaceae</taxon>
        <taxon>Malvoideae</taxon>
        <taxon>Hibiscus</taxon>
    </lineage>
</organism>
<dbReference type="EMBL" id="VEPZ02000898">
    <property type="protein sequence ID" value="KAE8712292.1"/>
    <property type="molecule type" value="Genomic_DNA"/>
</dbReference>
<dbReference type="SUPFAM" id="SSF56973">
    <property type="entry name" value="Aerolisin/ETX pore-forming domain"/>
    <property type="match status" value="1"/>
</dbReference>
<dbReference type="PANTHER" id="PTHR39244:SF5">
    <property type="entry name" value="NATTERIN-3-LIKE"/>
    <property type="match status" value="1"/>
</dbReference>
<dbReference type="Proteomes" id="UP000436088">
    <property type="component" value="Unassembled WGS sequence"/>
</dbReference>
<dbReference type="PANTHER" id="PTHR39244">
    <property type="entry name" value="NATTERIN-4"/>
    <property type="match status" value="1"/>
</dbReference>
<accession>A0A6A3BAW6</accession>
<proteinExistence type="predicted"/>